<evidence type="ECO:0000259" key="2">
    <source>
        <dbReference type="Pfam" id="PF08028"/>
    </source>
</evidence>
<dbReference type="GO" id="GO:0050660">
    <property type="term" value="F:flavin adenine dinucleotide binding"/>
    <property type="evidence" value="ECO:0007669"/>
    <property type="project" value="InterPro"/>
</dbReference>
<evidence type="ECO:0000256" key="1">
    <source>
        <dbReference type="ARBA" id="ARBA00023002"/>
    </source>
</evidence>
<dbReference type="Gene3D" id="2.40.110.10">
    <property type="entry name" value="Butyryl-CoA Dehydrogenase, subunit A, domain 2"/>
    <property type="match status" value="1"/>
</dbReference>
<dbReference type="SUPFAM" id="SSF56645">
    <property type="entry name" value="Acyl-CoA dehydrogenase NM domain-like"/>
    <property type="match status" value="1"/>
</dbReference>
<reference evidence="3 4" key="1">
    <citation type="submission" date="2019-12" db="EMBL/GenBank/DDBJ databases">
        <title>Mucilaginibacter sp. HMF7410 genome sequencing and assembly.</title>
        <authorList>
            <person name="Kang H."/>
            <person name="Cha I."/>
            <person name="Kim H."/>
            <person name="Joh K."/>
        </authorList>
    </citation>
    <scope>NUCLEOTIDE SEQUENCE [LARGE SCALE GENOMIC DNA]</scope>
    <source>
        <strain evidence="3 4">HMF7410</strain>
    </source>
</reference>
<evidence type="ECO:0000313" key="3">
    <source>
        <dbReference type="EMBL" id="MVN20098.1"/>
    </source>
</evidence>
<comment type="caution">
    <text evidence="3">The sequence shown here is derived from an EMBL/GenBank/DDBJ whole genome shotgun (WGS) entry which is preliminary data.</text>
</comment>
<dbReference type="InterPro" id="IPR013107">
    <property type="entry name" value="Acyl-CoA_DH_C"/>
</dbReference>
<keyword evidence="4" id="KW-1185">Reference proteome</keyword>
<dbReference type="RefSeq" id="WP_157563103.1">
    <property type="nucleotide sequence ID" value="NZ_WPIK01000001.1"/>
</dbReference>
<dbReference type="PIRSF" id="PIRSF016578">
    <property type="entry name" value="HsaA"/>
    <property type="match status" value="1"/>
</dbReference>
<accession>A0A7K1SS03</accession>
<keyword evidence="1" id="KW-0560">Oxidoreductase</keyword>
<dbReference type="InterPro" id="IPR046373">
    <property type="entry name" value="Acyl-CoA_Oxase/DH_mid-dom_sf"/>
</dbReference>
<evidence type="ECO:0000313" key="4">
    <source>
        <dbReference type="Proteomes" id="UP000462014"/>
    </source>
</evidence>
<dbReference type="EMBL" id="WPIK01000001">
    <property type="protein sequence ID" value="MVN20098.1"/>
    <property type="molecule type" value="Genomic_DNA"/>
</dbReference>
<dbReference type="Pfam" id="PF08028">
    <property type="entry name" value="Acyl-CoA_dh_2"/>
    <property type="match status" value="1"/>
</dbReference>
<proteinExistence type="predicted"/>
<gene>
    <name evidence="3" type="ORF">GO621_00930</name>
</gene>
<dbReference type="Gene3D" id="1.10.540.10">
    <property type="entry name" value="Acyl-CoA dehydrogenase/oxidase, N-terminal domain"/>
    <property type="match status" value="1"/>
</dbReference>
<protein>
    <submittedName>
        <fullName evidence="3">Acyl-CoA dehydrogenase</fullName>
    </submittedName>
</protein>
<dbReference type="Gene3D" id="1.20.140.10">
    <property type="entry name" value="Butyryl-CoA Dehydrogenase, subunit A, domain 3"/>
    <property type="match status" value="1"/>
</dbReference>
<feature type="domain" description="Acyl-CoA dehydrogenase C-terminal" evidence="2">
    <location>
        <begin position="234"/>
        <end position="364"/>
    </location>
</feature>
<dbReference type="AlphaFoldDB" id="A0A7K1SS03"/>
<dbReference type="Proteomes" id="UP000462014">
    <property type="component" value="Unassembled WGS sequence"/>
</dbReference>
<sequence>MNISHPSTLLQPEWIEIIRSGAAKAEETGLLQPKQLELIYQQQWFKLLVPQVYSGTEKPLPEMVRLEESLAWAEGSVGWVITLCSGAGWFGGFMSVKTASAIFKGENVCLAGSGAFNGTATKTNDGFIISGKWKYASGAQHATHFTANCLIKEARETVLNENGDPLILSFIINAKDVTLIPAWKYMGMMGTGSDAFEVKDLFVPAARSFKIDPDSAVIERPLYRYPFLQLAEATLAANLSGMAIRFMDLAEVIFQEKIGQNKLSSTQKSVLRNTFKTLEAAFNQIRQAFYQAVDQSWVLLLSDEKSMVKEALQEVSKTSRQLAKTARETVDELYPYCGLLAASPDTEINRVWRDLHTASQHSLLTFSA</sequence>
<dbReference type="InterPro" id="IPR037069">
    <property type="entry name" value="AcylCoA_DH/ox_N_sf"/>
</dbReference>
<dbReference type="InterPro" id="IPR009100">
    <property type="entry name" value="AcylCoA_DH/oxidase_NM_dom_sf"/>
</dbReference>
<dbReference type="GO" id="GO:0016627">
    <property type="term" value="F:oxidoreductase activity, acting on the CH-CH group of donors"/>
    <property type="evidence" value="ECO:0007669"/>
    <property type="project" value="InterPro"/>
</dbReference>
<name>A0A7K1SS03_9SPHI</name>
<organism evidence="3 4">
    <name type="scientific">Mucilaginibacter arboris</name>
    <dbReference type="NCBI Taxonomy" id="2682090"/>
    <lineage>
        <taxon>Bacteria</taxon>
        <taxon>Pseudomonadati</taxon>
        <taxon>Bacteroidota</taxon>
        <taxon>Sphingobacteriia</taxon>
        <taxon>Sphingobacteriales</taxon>
        <taxon>Sphingobacteriaceae</taxon>
        <taxon>Mucilaginibacter</taxon>
    </lineage>
</organism>